<dbReference type="Pfam" id="PF13041">
    <property type="entry name" value="PPR_2"/>
    <property type="match status" value="1"/>
</dbReference>
<dbReference type="OrthoDB" id="185373at2759"/>
<dbReference type="Proteomes" id="UP000800094">
    <property type="component" value="Unassembled WGS sequence"/>
</dbReference>
<dbReference type="PANTHER" id="PTHR47934:SF6">
    <property type="entry name" value="MITOCHONDRIAL GROUP I INTRON SPLICING FACTOR CCM1-RELATED"/>
    <property type="match status" value="1"/>
</dbReference>
<dbReference type="InterPro" id="IPR051114">
    <property type="entry name" value="Mito_RNA_Proc_CCM1"/>
</dbReference>
<protein>
    <recommendedName>
        <fullName evidence="4">TPR-like protein</fullName>
    </recommendedName>
</protein>
<reference evidence="2" key="1">
    <citation type="journal article" date="2020" name="Stud. Mycol.">
        <title>101 Dothideomycetes genomes: a test case for predicting lifestyles and emergence of pathogens.</title>
        <authorList>
            <person name="Haridas S."/>
            <person name="Albert R."/>
            <person name="Binder M."/>
            <person name="Bloem J."/>
            <person name="Labutti K."/>
            <person name="Salamov A."/>
            <person name="Andreopoulos B."/>
            <person name="Baker S."/>
            <person name="Barry K."/>
            <person name="Bills G."/>
            <person name="Bluhm B."/>
            <person name="Cannon C."/>
            <person name="Castanera R."/>
            <person name="Culley D."/>
            <person name="Daum C."/>
            <person name="Ezra D."/>
            <person name="Gonzalez J."/>
            <person name="Henrissat B."/>
            <person name="Kuo A."/>
            <person name="Liang C."/>
            <person name="Lipzen A."/>
            <person name="Lutzoni F."/>
            <person name="Magnuson J."/>
            <person name="Mondo S."/>
            <person name="Nolan M."/>
            <person name="Ohm R."/>
            <person name="Pangilinan J."/>
            <person name="Park H.-J."/>
            <person name="Ramirez L."/>
            <person name="Alfaro M."/>
            <person name="Sun H."/>
            <person name="Tritt A."/>
            <person name="Yoshinaga Y."/>
            <person name="Zwiers L.-H."/>
            <person name="Turgeon B."/>
            <person name="Goodwin S."/>
            <person name="Spatafora J."/>
            <person name="Crous P."/>
            <person name="Grigoriev I."/>
        </authorList>
    </citation>
    <scope>NUCLEOTIDE SEQUENCE</scope>
    <source>
        <strain evidence="2">CBS 122368</strain>
    </source>
</reference>
<evidence type="ECO:0000256" key="1">
    <source>
        <dbReference type="PROSITE-ProRule" id="PRU00708"/>
    </source>
</evidence>
<dbReference type="PROSITE" id="PS51375">
    <property type="entry name" value="PPR"/>
    <property type="match status" value="1"/>
</dbReference>
<dbReference type="GO" id="GO:0005739">
    <property type="term" value="C:mitochondrion"/>
    <property type="evidence" value="ECO:0007669"/>
    <property type="project" value="TreeGrafter"/>
</dbReference>
<dbReference type="EMBL" id="ML987200">
    <property type="protein sequence ID" value="KAF2245741.1"/>
    <property type="molecule type" value="Genomic_DNA"/>
</dbReference>
<keyword evidence="3" id="KW-1185">Reference proteome</keyword>
<evidence type="ECO:0008006" key="4">
    <source>
        <dbReference type="Google" id="ProtNLM"/>
    </source>
</evidence>
<gene>
    <name evidence="2" type="ORF">BU26DRAFT_462739</name>
</gene>
<dbReference type="InterPro" id="IPR002885">
    <property type="entry name" value="PPR_rpt"/>
</dbReference>
<name>A0A6A6I5W1_9PLEO</name>
<dbReference type="Pfam" id="PF01535">
    <property type="entry name" value="PPR"/>
    <property type="match status" value="2"/>
</dbReference>
<feature type="repeat" description="PPR" evidence="1">
    <location>
        <begin position="548"/>
        <end position="582"/>
    </location>
</feature>
<dbReference type="RefSeq" id="XP_033680745.1">
    <property type="nucleotide sequence ID" value="XM_033825102.1"/>
</dbReference>
<accession>A0A6A6I5W1</accession>
<dbReference type="GO" id="GO:0007005">
    <property type="term" value="P:mitochondrion organization"/>
    <property type="evidence" value="ECO:0007669"/>
    <property type="project" value="TreeGrafter"/>
</dbReference>
<dbReference type="GeneID" id="54578432"/>
<proteinExistence type="predicted"/>
<evidence type="ECO:0000313" key="2">
    <source>
        <dbReference type="EMBL" id="KAF2245741.1"/>
    </source>
</evidence>
<dbReference type="SUPFAM" id="SSF48452">
    <property type="entry name" value="TPR-like"/>
    <property type="match status" value="2"/>
</dbReference>
<evidence type="ECO:0000313" key="3">
    <source>
        <dbReference type="Proteomes" id="UP000800094"/>
    </source>
</evidence>
<dbReference type="NCBIfam" id="TIGR00756">
    <property type="entry name" value="PPR"/>
    <property type="match status" value="1"/>
</dbReference>
<sequence length="1124" mass="130159">MLERASTCLETGRRQLFRATKRCLRSRRRLHSSFWHHGASNLNLPIWWASSTISDHANGDVENLERTKTAATARYHDGPFLEFLYPEKTLALIRRLSTYGSDSVVVRRRQMNGSRIRQFSTSRWQPTEDEAVADSEALQAKEEMEELLLTTSADNALQHLLSTEQRGKQELAWQLYLAIPERSRSTELQNDLLEYLAVQDRSKAAGRALRVFDAVLREQRRASSYRIAISAYVALKMVGPAIQLYEEAAAHPGIDTLRVGIDSVLQRTVQDDQWDLSLRIFRTFLNQAARLKIPVRTWNRRQYRKNFATVWGKVSQLPDLVDHWQSLLDHVRQFQHELKSTDKNREALSLFVVGLVPEVMNQVIHVPNPDEDLIWDFFIQLFRDLRSLELPTTPLYEYIIPAILDTPRYRHYTNQRKIVLELYRDYQQQSLQNSGQRPSRYLISRLIVQHGEKDSMIRVDDMVKDLRTFHPTDPFTPQSLSYLIRCHAKHGDIDHVHEYFNELLSRYRQCVDLKILSSLPYAYARRVDVPGAMQQFNRIKEEFGLVPDIACWNALLLAYTRAEDLDGALECFNNCLESGMQPDLYTFGPMLDLCAERGDIEAFEALYSRAKQLNVPVETDRRARSGYVQAFLNADDPEGAEAIAHGMLQSWRSGTLQGNSLTHTWNILVSYYAVLGDLANSRRIYKQMIDYKIPLDSWTYSGLMRALVESKQTNAAYKILRTTMPMNNVRVHAFHYALVISGFIHEHQYDHARRAYKRMEEREVPQTESSRQASLLAIGVTELEELRKGKDKDPRARLVAVEEKLRESILADYGSERAHDQPSHKRYIDFPELSNIPQGYFALVIMLYTTRGAYDICKQLFEAAMNAKSGSENYEAPIALLTAIMDAHLKAKEYDEVEKCWELARTEAGKLVKTFQQAMHPQPPTPEFDSITDPAIWEAFQASRTAVSRRQILWRATRIYIRSLLAQQDQKCLQRAQRTIRNLLTHGFIVDNLTWNEFIQHLALRGRIIDAFSACEMYLMPRFPGWAQLNPYYIRHDRPGYFWMELRHYDVKRTSVLPRYKTLVVLGAAYAQIKRDEQNGLGYNADMGGWTREVLEQIAPLTIRAIETMPRTGDALQERYLQDA</sequence>
<dbReference type="InterPro" id="IPR011990">
    <property type="entry name" value="TPR-like_helical_dom_sf"/>
</dbReference>
<dbReference type="GO" id="GO:0006396">
    <property type="term" value="P:RNA processing"/>
    <property type="evidence" value="ECO:0007669"/>
    <property type="project" value="TreeGrafter"/>
</dbReference>
<dbReference type="PANTHER" id="PTHR47934">
    <property type="entry name" value="PENTATRICOPEPTIDE REPEAT-CONTAINING PROTEIN PET309, MITOCHONDRIAL"/>
    <property type="match status" value="1"/>
</dbReference>
<dbReference type="AlphaFoldDB" id="A0A6A6I5W1"/>
<dbReference type="GO" id="GO:0003729">
    <property type="term" value="F:mRNA binding"/>
    <property type="evidence" value="ECO:0007669"/>
    <property type="project" value="TreeGrafter"/>
</dbReference>
<dbReference type="Gene3D" id="1.25.40.10">
    <property type="entry name" value="Tetratricopeptide repeat domain"/>
    <property type="match status" value="2"/>
</dbReference>
<organism evidence="2 3">
    <name type="scientific">Trematosphaeria pertusa</name>
    <dbReference type="NCBI Taxonomy" id="390896"/>
    <lineage>
        <taxon>Eukaryota</taxon>
        <taxon>Fungi</taxon>
        <taxon>Dikarya</taxon>
        <taxon>Ascomycota</taxon>
        <taxon>Pezizomycotina</taxon>
        <taxon>Dothideomycetes</taxon>
        <taxon>Pleosporomycetidae</taxon>
        <taxon>Pleosporales</taxon>
        <taxon>Massarineae</taxon>
        <taxon>Trematosphaeriaceae</taxon>
        <taxon>Trematosphaeria</taxon>
    </lineage>
</organism>